<proteinExistence type="predicted"/>
<accession>A0ABN9PI86</accession>
<feature type="non-terminal residue" evidence="2">
    <location>
        <position position="84"/>
    </location>
</feature>
<evidence type="ECO:0000313" key="3">
    <source>
        <dbReference type="Proteomes" id="UP001189429"/>
    </source>
</evidence>
<protein>
    <submittedName>
        <fullName evidence="2">Uncharacterized protein</fullName>
    </submittedName>
</protein>
<feature type="compositionally biased region" description="Low complexity" evidence="1">
    <location>
        <begin position="35"/>
        <end position="51"/>
    </location>
</feature>
<feature type="non-terminal residue" evidence="2">
    <location>
        <position position="1"/>
    </location>
</feature>
<organism evidence="2 3">
    <name type="scientific">Prorocentrum cordatum</name>
    <dbReference type="NCBI Taxonomy" id="2364126"/>
    <lineage>
        <taxon>Eukaryota</taxon>
        <taxon>Sar</taxon>
        <taxon>Alveolata</taxon>
        <taxon>Dinophyceae</taxon>
        <taxon>Prorocentrales</taxon>
        <taxon>Prorocentraceae</taxon>
        <taxon>Prorocentrum</taxon>
    </lineage>
</organism>
<gene>
    <name evidence="2" type="ORF">PCOR1329_LOCUS2216</name>
</gene>
<dbReference type="Proteomes" id="UP001189429">
    <property type="component" value="Unassembled WGS sequence"/>
</dbReference>
<name>A0ABN9PI86_9DINO</name>
<reference evidence="2" key="1">
    <citation type="submission" date="2023-10" db="EMBL/GenBank/DDBJ databases">
        <authorList>
            <person name="Chen Y."/>
            <person name="Shah S."/>
            <person name="Dougan E. K."/>
            <person name="Thang M."/>
            <person name="Chan C."/>
        </authorList>
    </citation>
    <scope>NUCLEOTIDE SEQUENCE [LARGE SCALE GENOMIC DNA]</scope>
</reference>
<evidence type="ECO:0000256" key="1">
    <source>
        <dbReference type="SAM" id="MobiDB-lite"/>
    </source>
</evidence>
<keyword evidence="3" id="KW-1185">Reference proteome</keyword>
<feature type="region of interest" description="Disordered" evidence="1">
    <location>
        <begin position="1"/>
        <end position="84"/>
    </location>
</feature>
<comment type="caution">
    <text evidence="2">The sequence shown here is derived from an EMBL/GenBank/DDBJ whole genome shotgun (WGS) entry which is preliminary data.</text>
</comment>
<sequence length="84" mass="8145">GTNGTSGGFPSPRIPPRQAPPAVAADSPARRRKGAAPGAAGAGAAAASAAGAERKTKKAKGGKRGLPAGAIAMSEQDGRWAWQG</sequence>
<evidence type="ECO:0000313" key="2">
    <source>
        <dbReference type="EMBL" id="CAK0791269.1"/>
    </source>
</evidence>
<dbReference type="EMBL" id="CAUYUJ010000555">
    <property type="protein sequence ID" value="CAK0791269.1"/>
    <property type="molecule type" value="Genomic_DNA"/>
</dbReference>